<dbReference type="AlphaFoldDB" id="A0AAV2N1X9"/>
<evidence type="ECO:0000313" key="3">
    <source>
        <dbReference type="Proteomes" id="UP001497644"/>
    </source>
</evidence>
<feature type="compositionally biased region" description="Basic and acidic residues" evidence="1">
    <location>
        <begin position="131"/>
        <end position="144"/>
    </location>
</feature>
<name>A0AAV2N1X9_9HYME</name>
<evidence type="ECO:0000256" key="1">
    <source>
        <dbReference type="SAM" id="MobiDB-lite"/>
    </source>
</evidence>
<protein>
    <recommendedName>
        <fullName evidence="4">Titin-like</fullName>
    </recommendedName>
</protein>
<proteinExistence type="predicted"/>
<dbReference type="EMBL" id="OZ034824">
    <property type="protein sequence ID" value="CAL1673766.1"/>
    <property type="molecule type" value="Genomic_DNA"/>
</dbReference>
<gene>
    <name evidence="2" type="ORF">LPLAT_LOCUS580</name>
</gene>
<evidence type="ECO:0000313" key="2">
    <source>
        <dbReference type="EMBL" id="CAL1673766.1"/>
    </source>
</evidence>
<organism evidence="2 3">
    <name type="scientific">Lasius platythorax</name>
    <dbReference type="NCBI Taxonomy" id="488582"/>
    <lineage>
        <taxon>Eukaryota</taxon>
        <taxon>Metazoa</taxon>
        <taxon>Ecdysozoa</taxon>
        <taxon>Arthropoda</taxon>
        <taxon>Hexapoda</taxon>
        <taxon>Insecta</taxon>
        <taxon>Pterygota</taxon>
        <taxon>Neoptera</taxon>
        <taxon>Endopterygota</taxon>
        <taxon>Hymenoptera</taxon>
        <taxon>Apocrita</taxon>
        <taxon>Aculeata</taxon>
        <taxon>Formicoidea</taxon>
        <taxon>Formicidae</taxon>
        <taxon>Formicinae</taxon>
        <taxon>Lasius</taxon>
        <taxon>Lasius</taxon>
    </lineage>
</organism>
<evidence type="ECO:0008006" key="4">
    <source>
        <dbReference type="Google" id="ProtNLM"/>
    </source>
</evidence>
<keyword evidence="3" id="KW-1185">Reference proteome</keyword>
<feature type="compositionally biased region" description="Basic and acidic residues" evidence="1">
    <location>
        <begin position="71"/>
        <end position="89"/>
    </location>
</feature>
<feature type="region of interest" description="Disordered" evidence="1">
    <location>
        <begin position="393"/>
        <end position="412"/>
    </location>
</feature>
<sequence length="440" mass="50569">MASRPRLTKTQALRQARSAALVKEIERKQEAKRQPQPVIDPGRRRRYTPAEPKKVEFTRPSVTKAMMARVKQAEKFKQEYERKREETMPMRRMPRRTPAPIGGDPRFGRERVPPARRSPPVSPARPARRPTPLERRVAPDRRAPEALPAIPERTRELARSMNAQVIQAEPVGEGPIDSVVIPPRSVNENRTTIVSIPQPPTGIEAPVSEVANRSIRVISETLDEQDAAEAVTVHGKLEDLQQARRDFVMAVANVGGNAVQLAEEERPRYIYRVPDIESEMFRVEYGREHPSVVAAREFAQRSMAGIRAREAARRTEQEFERLAREPLSEDLLFDVPFEEEFLREGDISWEEEEDIPVVSRIKTTMRDVPRREAPYRYPTFDPEELERFFDVERYPPSPQRGPPPGREHLPPDLWELEDPWAMCGVCPQQDVSDLIRFESP</sequence>
<feature type="region of interest" description="Disordered" evidence="1">
    <location>
        <begin position="26"/>
        <end position="151"/>
    </location>
</feature>
<reference evidence="2 3" key="1">
    <citation type="submission" date="2024-04" db="EMBL/GenBank/DDBJ databases">
        <authorList>
            <consortium name="Molecular Ecology Group"/>
        </authorList>
    </citation>
    <scope>NUCLEOTIDE SEQUENCE [LARGE SCALE GENOMIC DNA]</scope>
</reference>
<feature type="compositionally biased region" description="Pro residues" evidence="1">
    <location>
        <begin position="395"/>
        <end position="404"/>
    </location>
</feature>
<accession>A0AAV2N1X9</accession>
<dbReference type="Proteomes" id="UP001497644">
    <property type="component" value="Chromosome 1"/>
</dbReference>